<dbReference type="AlphaFoldDB" id="A0AAD4GXG6"/>
<protein>
    <recommendedName>
        <fullName evidence="2">Phytase-like domain-containing protein</fullName>
    </recommendedName>
</protein>
<dbReference type="Proteomes" id="UP001194746">
    <property type="component" value="Unassembled WGS sequence"/>
</dbReference>
<evidence type="ECO:0000259" key="2">
    <source>
        <dbReference type="Pfam" id="PF13449"/>
    </source>
</evidence>
<evidence type="ECO:0000256" key="1">
    <source>
        <dbReference type="SAM" id="SignalP"/>
    </source>
</evidence>
<proteinExistence type="predicted"/>
<evidence type="ECO:0000313" key="3">
    <source>
        <dbReference type="EMBL" id="KAF9892947.1"/>
    </source>
</evidence>
<dbReference type="SUPFAM" id="SSF63829">
    <property type="entry name" value="Calcium-dependent phosphotriesterase"/>
    <property type="match status" value="1"/>
</dbReference>
<dbReference type="PANTHER" id="PTHR37957">
    <property type="entry name" value="BLR7070 PROTEIN"/>
    <property type="match status" value="1"/>
</dbReference>
<name>A0AAD4GXG6_ASPNN</name>
<dbReference type="InterPro" id="IPR027372">
    <property type="entry name" value="Phytase-like_dom"/>
</dbReference>
<dbReference type="EMBL" id="VCAU01000010">
    <property type="protein sequence ID" value="KAF9892947.1"/>
    <property type="molecule type" value="Genomic_DNA"/>
</dbReference>
<feature type="signal peptide" evidence="1">
    <location>
        <begin position="1"/>
        <end position="17"/>
    </location>
</feature>
<reference evidence="3" key="2">
    <citation type="submission" date="2020-02" db="EMBL/GenBank/DDBJ databases">
        <authorList>
            <person name="Gilchrist C.L.M."/>
            <person name="Chooi Y.-H."/>
        </authorList>
    </citation>
    <scope>NUCLEOTIDE SEQUENCE</scope>
    <source>
        <strain evidence="3">MST-FP2251</strain>
    </source>
</reference>
<organism evidence="3 4">
    <name type="scientific">Aspergillus nanangensis</name>
    <dbReference type="NCBI Taxonomy" id="2582783"/>
    <lineage>
        <taxon>Eukaryota</taxon>
        <taxon>Fungi</taxon>
        <taxon>Dikarya</taxon>
        <taxon>Ascomycota</taxon>
        <taxon>Pezizomycotina</taxon>
        <taxon>Eurotiomycetes</taxon>
        <taxon>Eurotiomycetidae</taxon>
        <taxon>Eurotiales</taxon>
        <taxon>Aspergillaceae</taxon>
        <taxon>Aspergillus</taxon>
        <taxon>Aspergillus subgen. Circumdati</taxon>
    </lineage>
</organism>
<comment type="caution">
    <text evidence="3">The sequence shown here is derived from an EMBL/GenBank/DDBJ whole genome shotgun (WGS) entry which is preliminary data.</text>
</comment>
<feature type="chain" id="PRO_5041923763" description="Phytase-like domain-containing protein" evidence="1">
    <location>
        <begin position="18"/>
        <end position="517"/>
    </location>
</feature>
<gene>
    <name evidence="3" type="ORF">FE257_000539</name>
</gene>
<feature type="domain" description="Phytase-like" evidence="2">
    <location>
        <begin position="129"/>
        <end position="377"/>
    </location>
</feature>
<dbReference type="Pfam" id="PF13449">
    <property type="entry name" value="Phytase-like"/>
    <property type="match status" value="1"/>
</dbReference>
<reference evidence="3" key="1">
    <citation type="journal article" date="2019" name="Beilstein J. Org. Chem.">
        <title>Nanangenines: drimane sesquiterpenoids as the dominant metabolite cohort of a novel Australian fungus, Aspergillus nanangensis.</title>
        <authorList>
            <person name="Lacey H.J."/>
            <person name="Gilchrist C.L.M."/>
            <person name="Crombie A."/>
            <person name="Kalaitzis J.A."/>
            <person name="Vuong D."/>
            <person name="Rutledge P.J."/>
            <person name="Turner P."/>
            <person name="Pitt J.I."/>
            <person name="Lacey E."/>
            <person name="Chooi Y.H."/>
            <person name="Piggott A.M."/>
        </authorList>
    </citation>
    <scope>NUCLEOTIDE SEQUENCE</scope>
    <source>
        <strain evidence="3">MST-FP2251</strain>
    </source>
</reference>
<keyword evidence="1" id="KW-0732">Signal</keyword>
<evidence type="ECO:0000313" key="4">
    <source>
        <dbReference type="Proteomes" id="UP001194746"/>
    </source>
</evidence>
<sequence>MKWTAITTSALVSGVAALSVPHAIVNQTTCGHTSYAYTGLEGYGFIPHNAVDKYGDTLGGIGSAAAIDQASWRQTGPHSYSGIVWCLPDRGWNTNGTINFNPRIHKLAISLKLAPGASAQNPSKPNLQLKYLDTLLLKGPDGTPMTGLDADSTGHASYRGFPPLPVATYTGDGFGGSGPGGKRISLDGEGLALDKDGRFWVSEEYGPYVYKFNQHGQMVQAIQPPAAILPHRNGSISFNGANPPIYDPDRVVIPEDTESGRNNNQGLEALTISADGKTLYTMLQSALDQEGGPKKKNRQPARILEYDISADVPVYTHEYVAMLPKYRDYTEEDDEASDAYVVASQSEILQLPTGDFLILARDSDFGRGQDNTRSVYRHADIFSISNSTTDLKGKYDGEGASIASSKGKLNPGIVPVEYCPFLDFNVPSQLARFGLHNGGESDEFLLNEKWESLALVPVDPSPVRRHGHGGKNEYFLFSFSDNDFITQDGHMNFGKFKYSDESGYNLDSQVLVFRVRF</sequence>
<accession>A0AAD4GXG6</accession>
<dbReference type="PANTHER" id="PTHR37957:SF1">
    <property type="entry name" value="PHYTASE-LIKE DOMAIN-CONTAINING PROTEIN"/>
    <property type="match status" value="1"/>
</dbReference>
<keyword evidence="4" id="KW-1185">Reference proteome</keyword>